<feature type="transmembrane region" description="Helical" evidence="2">
    <location>
        <begin position="277"/>
        <end position="298"/>
    </location>
</feature>
<sequence>MYNVVLLLLTLNKYERKKSCRVGSLPGLCMANEFFTTRLIHCSVKHLQRVSYYRALDKRCTELPIPAYVHLNFPVPTTFLEFIHQLQLCLSSHTTNIHQMCSGLGFLNYEFRTLTSGCASRSCRSPTLSKAVCGTPLGWVAEGTNFSRVVATTKRLGLRSLPSAALMSLYSTPLAEISELESKDRKELQTETWNWSSEELLARIAGSSSTIVFLFPTGSKKFCKVSIKIQKPPSSTRTATYDDSFAISGQVSTVLYDVYCFIVYCYIYNNNMQYCGLLYNIIYSIIFDMYYTLHASLARRNKKLLHHRRQNHSAQTISNKQANEEPRPTLPSCCEIRAALKFYTDDLDKEEESRDQRKTSPSTDSLKISVPSGRCTRDTSFYKNSTKARYLLIRNLDVYERFKLRRLHSEKTGLELNSRSDINTNSCLNSWNQQSLTAATSYLHHYLYSHLLVLFSSGQILIILYYLEK</sequence>
<gene>
    <name evidence="3" type="ORF">WN51_00325</name>
</gene>
<feature type="region of interest" description="Disordered" evidence="1">
    <location>
        <begin position="348"/>
        <end position="371"/>
    </location>
</feature>
<keyword evidence="2" id="KW-0472">Membrane</keyword>
<evidence type="ECO:0000313" key="4">
    <source>
        <dbReference type="Proteomes" id="UP000053105"/>
    </source>
</evidence>
<name>A0A0N0BFK4_9HYME</name>
<dbReference type="Proteomes" id="UP000053105">
    <property type="component" value="Unassembled WGS sequence"/>
</dbReference>
<reference evidence="3 4" key="1">
    <citation type="submission" date="2015-07" db="EMBL/GenBank/DDBJ databases">
        <title>The genome of Melipona quadrifasciata.</title>
        <authorList>
            <person name="Pan H."/>
            <person name="Kapheim K."/>
        </authorList>
    </citation>
    <scope>NUCLEOTIDE SEQUENCE [LARGE SCALE GENOMIC DNA]</scope>
    <source>
        <strain evidence="3">0111107301</strain>
        <tissue evidence="3">Whole body</tissue>
    </source>
</reference>
<proteinExistence type="predicted"/>
<dbReference type="AlphaFoldDB" id="A0A0N0BFK4"/>
<evidence type="ECO:0000313" key="3">
    <source>
        <dbReference type="EMBL" id="KOX73214.1"/>
    </source>
</evidence>
<organism evidence="3 4">
    <name type="scientific">Melipona quadrifasciata</name>
    <dbReference type="NCBI Taxonomy" id="166423"/>
    <lineage>
        <taxon>Eukaryota</taxon>
        <taxon>Metazoa</taxon>
        <taxon>Ecdysozoa</taxon>
        <taxon>Arthropoda</taxon>
        <taxon>Hexapoda</taxon>
        <taxon>Insecta</taxon>
        <taxon>Pterygota</taxon>
        <taxon>Neoptera</taxon>
        <taxon>Endopterygota</taxon>
        <taxon>Hymenoptera</taxon>
        <taxon>Apocrita</taxon>
        <taxon>Aculeata</taxon>
        <taxon>Apoidea</taxon>
        <taxon>Anthophila</taxon>
        <taxon>Apidae</taxon>
        <taxon>Melipona</taxon>
    </lineage>
</organism>
<evidence type="ECO:0000256" key="1">
    <source>
        <dbReference type="SAM" id="MobiDB-lite"/>
    </source>
</evidence>
<feature type="compositionally biased region" description="Basic and acidic residues" evidence="1">
    <location>
        <begin position="348"/>
        <end position="358"/>
    </location>
</feature>
<protein>
    <submittedName>
        <fullName evidence="3">Uncharacterized protein</fullName>
    </submittedName>
</protein>
<keyword evidence="2" id="KW-1133">Transmembrane helix</keyword>
<feature type="region of interest" description="Disordered" evidence="1">
    <location>
        <begin position="308"/>
        <end position="330"/>
    </location>
</feature>
<keyword evidence="4" id="KW-1185">Reference proteome</keyword>
<dbReference type="EMBL" id="KQ435801">
    <property type="protein sequence ID" value="KOX73214.1"/>
    <property type="molecule type" value="Genomic_DNA"/>
</dbReference>
<evidence type="ECO:0000256" key="2">
    <source>
        <dbReference type="SAM" id="Phobius"/>
    </source>
</evidence>
<keyword evidence="2" id="KW-0812">Transmembrane</keyword>
<feature type="transmembrane region" description="Helical" evidence="2">
    <location>
        <begin position="446"/>
        <end position="467"/>
    </location>
</feature>
<accession>A0A0N0BFK4</accession>
<feature type="compositionally biased region" description="Polar residues" evidence="1">
    <location>
        <begin position="312"/>
        <end position="321"/>
    </location>
</feature>